<dbReference type="Gene3D" id="2.170.16.10">
    <property type="entry name" value="Hedgehog/Intein (Hint) domain"/>
    <property type="match status" value="1"/>
</dbReference>
<gene>
    <name evidence="3" type="ORF">ACFP3V_11725</name>
</gene>
<comment type="caution">
    <text evidence="3">The sequence shown here is derived from an EMBL/GenBank/DDBJ whole genome shotgun (WGS) entry which is preliminary data.</text>
</comment>
<feature type="compositionally biased region" description="Low complexity" evidence="1">
    <location>
        <begin position="1859"/>
        <end position="1871"/>
    </location>
</feature>
<dbReference type="Gene3D" id="2.180.10.10">
    <property type="entry name" value="RHS repeat-associated core"/>
    <property type="match status" value="2"/>
</dbReference>
<dbReference type="SUPFAM" id="SSF51294">
    <property type="entry name" value="Hedgehog/intein (Hint) domain"/>
    <property type="match status" value="1"/>
</dbReference>
<dbReference type="PROSITE" id="PS50927">
    <property type="entry name" value="BULB_LECTIN"/>
    <property type="match status" value="1"/>
</dbReference>
<evidence type="ECO:0000256" key="1">
    <source>
        <dbReference type="SAM" id="MobiDB-lite"/>
    </source>
</evidence>
<dbReference type="PANTHER" id="PTHR32305:SF17">
    <property type="entry name" value="TRNA NUCLEASE WAPA"/>
    <property type="match status" value="1"/>
</dbReference>
<dbReference type="InterPro" id="IPR050708">
    <property type="entry name" value="T6SS_VgrG/RHS"/>
</dbReference>
<dbReference type="NCBIfam" id="TIGR03696">
    <property type="entry name" value="Rhs_assc_core"/>
    <property type="match status" value="1"/>
</dbReference>
<dbReference type="EMBL" id="JBHSQJ010000046">
    <property type="protein sequence ID" value="MFC5907883.1"/>
    <property type="molecule type" value="Genomic_DNA"/>
</dbReference>
<dbReference type="SMART" id="SM00108">
    <property type="entry name" value="B_lectin"/>
    <property type="match status" value="1"/>
</dbReference>
<dbReference type="Proteomes" id="UP001596174">
    <property type="component" value="Unassembled WGS sequence"/>
</dbReference>
<feature type="region of interest" description="Disordered" evidence="1">
    <location>
        <begin position="1006"/>
        <end position="1033"/>
    </location>
</feature>
<dbReference type="InterPro" id="IPR006530">
    <property type="entry name" value="YD"/>
</dbReference>
<dbReference type="CDD" id="cd00081">
    <property type="entry name" value="Hint"/>
    <property type="match status" value="1"/>
</dbReference>
<dbReference type="NCBIfam" id="TIGR01643">
    <property type="entry name" value="YD_repeat_2x"/>
    <property type="match status" value="2"/>
</dbReference>
<feature type="domain" description="Bulb-type lectin" evidence="2">
    <location>
        <begin position="1280"/>
        <end position="1387"/>
    </location>
</feature>
<dbReference type="InterPro" id="IPR022385">
    <property type="entry name" value="Rhs_assc_core"/>
</dbReference>
<evidence type="ECO:0000259" key="2">
    <source>
        <dbReference type="PROSITE" id="PS50927"/>
    </source>
</evidence>
<name>A0ABW1G198_9ACTN</name>
<dbReference type="InterPro" id="IPR000772">
    <property type="entry name" value="Ricin_B_lectin"/>
</dbReference>
<dbReference type="InterPro" id="IPR036844">
    <property type="entry name" value="Hint_dom_sf"/>
</dbReference>
<proteinExistence type="predicted"/>
<organism evidence="3 4">
    <name type="scientific">Streptacidiphilus monticola</name>
    <dbReference type="NCBI Taxonomy" id="2161674"/>
    <lineage>
        <taxon>Bacteria</taxon>
        <taxon>Bacillati</taxon>
        <taxon>Actinomycetota</taxon>
        <taxon>Actinomycetes</taxon>
        <taxon>Kitasatosporales</taxon>
        <taxon>Streptomycetaceae</taxon>
        <taxon>Streptacidiphilus</taxon>
    </lineage>
</organism>
<dbReference type="Gene3D" id="2.90.10.10">
    <property type="entry name" value="Bulb-type lectin domain"/>
    <property type="match status" value="1"/>
</dbReference>
<dbReference type="Pfam" id="PF05593">
    <property type="entry name" value="RHS_repeat"/>
    <property type="match status" value="1"/>
</dbReference>
<evidence type="ECO:0000313" key="4">
    <source>
        <dbReference type="Proteomes" id="UP001596174"/>
    </source>
</evidence>
<dbReference type="InterPro" id="IPR001480">
    <property type="entry name" value="Bulb-type_lectin_dom"/>
</dbReference>
<evidence type="ECO:0000313" key="3">
    <source>
        <dbReference type="EMBL" id="MFC5907883.1"/>
    </source>
</evidence>
<dbReference type="Pfam" id="PF07591">
    <property type="entry name" value="PT-HINT"/>
    <property type="match status" value="1"/>
</dbReference>
<reference evidence="4" key="1">
    <citation type="journal article" date="2019" name="Int. J. Syst. Evol. Microbiol.">
        <title>The Global Catalogue of Microorganisms (GCM) 10K type strain sequencing project: providing services to taxonomists for standard genome sequencing and annotation.</title>
        <authorList>
            <consortium name="The Broad Institute Genomics Platform"/>
            <consortium name="The Broad Institute Genome Sequencing Center for Infectious Disease"/>
            <person name="Wu L."/>
            <person name="Ma J."/>
        </authorList>
    </citation>
    <scope>NUCLEOTIDE SEQUENCE [LARGE SCALE GENOMIC DNA]</scope>
    <source>
        <strain evidence="4">JCM 4816</strain>
    </source>
</reference>
<feature type="compositionally biased region" description="Polar residues" evidence="1">
    <location>
        <begin position="1847"/>
        <end position="1858"/>
    </location>
</feature>
<dbReference type="RefSeq" id="WP_380582754.1">
    <property type="nucleotide sequence ID" value="NZ_JBHSQJ010000046.1"/>
</dbReference>
<sequence>MRVQLASHQQAVAAGANAMLLSVGQVDGGTDGQVQVVVDYASLVRAYGGGYGSRLVMFALPACALTTPQVNACRMRTPLSFTNRAGAHQLVATLGVRSDAAPSRSLERSAALAPMDTTGSMTVVGISSGSTGSQGNYTATSLNPAATWQASASGAFTYSYPINMPTAVGGSVPDVTFSYDSQSVDGETSARNSQASWIGDGWNYQPGFVERSYRSCNSLLDGSGQRLLKGSGDECWGGDNATLSFGSHAGVLIPVTADQSVPGIVAQWKLQNDDGTIVQELSGAQNGLYQGLYYRVLTTDGSAAYFGSNHAPATTAINSSPQSGTPSDTATNSAWGVPVLHPVSGDPCYSSANGTASKCAQPEGWRWNLDFIVSPTGFVERYDYTTESNWYDLGGGQAAATNGSGTLTKYTRGGTLTQISYGYQLADEQAGRTPAAAVVFTSKQRCQTTSDFDCTQAISTSNATHWPDVPYDLNCNQGDSTTLPAGATTVPAGVCITSSPTFWTTTRLDSVTTKVHVIEQPAGTDKDLVAVDTYTLGQIYSDAGGTIDPVVGTTVDPKDAGALQAVMWLQTIKHTAQTDSYDGGSTPITLNPVTFIGTEINNRVDGSPNAPLYRPRIAGIVTETGEFISVTYYDADCSITNGTLPASADSDTMSCYQVYWTSPGARFPTADWFNKTRVETVTRSDLTGIKADTSGRTGYLGFSGSPDQETRYTYSGPAWHRDDSPQTDDLYRTWDQFRGYRTVTITTGTTPDPVTQTTTTYLQGMDGDYRANGTTRQITVSDSTGDAVVDSNWLAGLALETDTYTAANGTIDAKTTTPSVTTTQTASATQTPWTDWNSTDYTGSAPTPSTLPPLTARRTTATTTRTYSLLAHNKGWRENQSTTSYDTLGRISTLDTLADVGTPTAQEQCATTSYASAPSANAMMLTYADQITTVTGPCGGSTPTLLSAKKLYYTGDGTLATLGAFGQLSATGQVTGVQIATAQNNGTATAWQTTATMTYDGAGRVTQTLNPDPTGAKTTGLPTTTSYTPAWSTAGGNTNATKVTSTNSQGWSTTSYLDPLRGLTIESKDANHRITDITYDAMGRRTAVWLPGRDKSTQSADRTFSYSIDPGATVTVGPNVATTVTGAPSSVTTQTLREDGSYAPSVTFYDGMLQERQTQTLTADNSAGRLISDTFYDSHGWAERTYGTYYDANSLPTATVAQVMTESQIPSETVTTYDGHGRALANTLYSMGAPQWSSSTAYPGADEIDSTAPAGGPSTKKIINALGQTTSSTVLNTNPQVTLSAGTVIPSGTSLMSGSVRLSMLASGDLALTSLASGKQLWHTNTTSAGAYAVFGTDGNLAVFSSSGTQLWSTGLTTTTGSVLKLQNDANLTIATGSGTQLWQSSTTGQASEADSTTTYTYTPAGQVSTVTDTAGNQWTYQYDLLGHLQKQTDPDAGTTTFDSYDLVGNLLQTTDARGHKLGYTYDWDNRRTAEYDLTQSSTKSTSNLLASWAYDQTPSTADSANPNANTLGYPSSSTRYVHNGTTTSSYTQQITAYNTDYQPMGTRTTIPATDGFPAPPGTTPAPGTVTYETDASYYPNTGLLLGTDYGADGGLLPEQIGYQYDLQGLLMSYGSTLTNTDGSQISGAYDDNTIYSAFGQEMRSTYGVYGLQLVTSNAYDPATGRLTNTQDNWQASSTSQLDNINYRYNQAGEITAVSDAQSSGGAITGTDTQCYTYDSLQRLITAWSDTKGLSTIGVGGTGTCLSTTPTATATATAPRTNTVGGPAPYWQDYTYNLLGDRTTAIQHDPAGNPANTTTQTITYPGTDATKAATLPNQATTATSSNPSQGTATETYGYLDKSVNTSGVNAGNTTSRAATTTGPITSGVTTSTGGSLCLADPSNSTTAGTQLILWNCGAGGQNFTIGTDGTVRINNLCMDLSGTNVVINTCSGATSQVWRTAANHTLVNTSTGKCLADPSANNVPGAGKQIIWTCGAGGQTFTPTATGNAVLPGQTQTVTYDAEGRTATLTTPDGTTTHTSSYLYDADGNLLEETTGGTTVLYLFGGTEQLTKIGTGVTGQRFYTGPDGTIIARSSGGATPGGTVVYQLPNAQNTAVTTISSTTSTPTINRRAFDPYGNPRGSTPTTWPDNHGFLNKPTDTTSGLNLLGARTYDPSLGRFLTPDPLFEAGDPNQMGGYTYAADNPSSGSDPNGLCYAMDDGYCAPHQTGEAQGEHTTGPVAHKDDSNKKAPGCDPHMCAIDPSCDLTCGQNFTVWTVENECDMTPSACYALYQSSQILNPSAHEREDYLRAVTDGATLLAGRLQQAMDIYCAIPSGIVQGACLVASIVENPEQGAESLALNVAGSLALAGVGKLLKTGAKLLSKTPLAQKALAAVGKLLSGGRCSFSPDTPVLMGNGTTKAIGKIRPGDKVEAADPNTGKVKGSRTVQHVWINHDTDLLDVTISDGNGHSSTIHTTANHPFWDDTLHVWQRADHLKPGHHLASTNRRHPAVVKIKATPGTADRWNLTVQELHTYYVVAGGTPILVHNTDGESCKVDLGNGTFLHPDGSIRDANGHYAGTTGVQPGANNEETVWDHLQTEGVTVVRQETSVRVPGFKLRKFDGLANIDGNWYGIETKGASAGRTPDQELFDGWLNTPGNTAVTLNGQYELHGVFDAWVPQDRPPAG</sequence>
<feature type="compositionally biased region" description="Low complexity" evidence="1">
    <location>
        <begin position="1013"/>
        <end position="1028"/>
    </location>
</feature>
<feature type="region of interest" description="Disordered" evidence="1">
    <location>
        <begin position="2100"/>
        <end position="2131"/>
    </location>
</feature>
<dbReference type="InterPro" id="IPR031325">
    <property type="entry name" value="RHS_repeat"/>
</dbReference>
<feature type="region of interest" description="Disordered" evidence="1">
    <location>
        <begin position="1847"/>
        <end position="1871"/>
    </location>
</feature>
<feature type="region of interest" description="Disordered" evidence="1">
    <location>
        <begin position="814"/>
        <end position="837"/>
    </location>
</feature>
<dbReference type="SMART" id="SM00458">
    <property type="entry name" value="RICIN"/>
    <property type="match status" value="1"/>
</dbReference>
<protein>
    <submittedName>
        <fullName evidence="3">Polymorphic toxin-type HINT domain-containing protein</fullName>
    </submittedName>
</protein>
<dbReference type="InterPro" id="IPR036426">
    <property type="entry name" value="Bulb-type_lectin_dom_sf"/>
</dbReference>
<accession>A0ABW1G198</accession>
<dbReference type="SUPFAM" id="SSF50370">
    <property type="entry name" value="Ricin B-like lectins"/>
    <property type="match status" value="1"/>
</dbReference>
<feature type="compositionally biased region" description="Low complexity" evidence="1">
    <location>
        <begin position="815"/>
        <end position="834"/>
    </location>
</feature>
<dbReference type="InterPro" id="IPR035992">
    <property type="entry name" value="Ricin_B-like_lectins"/>
</dbReference>
<dbReference type="SMART" id="SM00306">
    <property type="entry name" value="HintN"/>
    <property type="match status" value="1"/>
</dbReference>
<dbReference type="SUPFAM" id="SSF51110">
    <property type="entry name" value="alpha-D-mannose-specific plant lectins"/>
    <property type="match status" value="2"/>
</dbReference>
<dbReference type="PANTHER" id="PTHR32305">
    <property type="match status" value="1"/>
</dbReference>
<dbReference type="InterPro" id="IPR003587">
    <property type="entry name" value="Hint_dom_N"/>
</dbReference>
<dbReference type="PROSITE" id="PS50231">
    <property type="entry name" value="RICIN_B_LECTIN"/>
    <property type="match status" value="1"/>
</dbReference>
<feature type="region of interest" description="Disordered" evidence="1">
    <location>
        <begin position="2207"/>
        <end position="2227"/>
    </location>
</feature>
<keyword evidence="4" id="KW-1185">Reference proteome</keyword>
<dbReference type="Pfam" id="PF00652">
    <property type="entry name" value="Ricin_B_lectin"/>
    <property type="match status" value="1"/>
</dbReference>